<protein>
    <submittedName>
        <fullName evidence="2">24152_t:CDS:1</fullName>
    </submittedName>
</protein>
<accession>A0ABN7VIH0</accession>
<feature type="compositionally biased region" description="Basic and acidic residues" evidence="1">
    <location>
        <begin position="18"/>
        <end position="28"/>
    </location>
</feature>
<name>A0ABN7VIH0_GIGMA</name>
<evidence type="ECO:0000313" key="3">
    <source>
        <dbReference type="Proteomes" id="UP000789901"/>
    </source>
</evidence>
<reference evidence="2 3" key="1">
    <citation type="submission" date="2021-06" db="EMBL/GenBank/DDBJ databases">
        <authorList>
            <person name="Kallberg Y."/>
            <person name="Tangrot J."/>
            <person name="Rosling A."/>
        </authorList>
    </citation>
    <scope>NUCLEOTIDE SEQUENCE [LARGE SCALE GENOMIC DNA]</scope>
    <source>
        <strain evidence="2 3">120-4 pot B 10/14</strain>
    </source>
</reference>
<sequence length="283" mass="31311">MPMSNIEENLELARNRLVELDRKERTTEESTTEQSTTTAEEGEVIAYEMPSPVRASVAAILSYLLLLWSNRHLVVYSELDITVGTTSEYCTDIAAEPRQTPPPTVLQPTIIIEVARTETLNSLDSLTIDYFNLTQVYLAIKIFDRRQDSTAAMLAILYLRNNQVPNPALNVPNPPPNTPPMITLANTTPNLAISFGTAPLNHQSTAFINNTGISAGRLTGFLQRTDIACTAAGMQNYQITIPANLLFMPQVVPAGVPNNFTIDLWEVQQEALYRLVCIAFTLL</sequence>
<dbReference type="Proteomes" id="UP000789901">
    <property type="component" value="Unassembled WGS sequence"/>
</dbReference>
<feature type="region of interest" description="Disordered" evidence="1">
    <location>
        <begin position="18"/>
        <end position="42"/>
    </location>
</feature>
<gene>
    <name evidence="2" type="ORF">GMARGA_LOCUS18425</name>
</gene>
<evidence type="ECO:0000313" key="2">
    <source>
        <dbReference type="EMBL" id="CAG8770110.1"/>
    </source>
</evidence>
<keyword evidence="3" id="KW-1185">Reference proteome</keyword>
<dbReference type="EMBL" id="CAJVQB010014703">
    <property type="protein sequence ID" value="CAG8770110.1"/>
    <property type="molecule type" value="Genomic_DNA"/>
</dbReference>
<evidence type="ECO:0000256" key="1">
    <source>
        <dbReference type="SAM" id="MobiDB-lite"/>
    </source>
</evidence>
<organism evidence="2 3">
    <name type="scientific">Gigaspora margarita</name>
    <dbReference type="NCBI Taxonomy" id="4874"/>
    <lineage>
        <taxon>Eukaryota</taxon>
        <taxon>Fungi</taxon>
        <taxon>Fungi incertae sedis</taxon>
        <taxon>Mucoromycota</taxon>
        <taxon>Glomeromycotina</taxon>
        <taxon>Glomeromycetes</taxon>
        <taxon>Diversisporales</taxon>
        <taxon>Gigasporaceae</taxon>
        <taxon>Gigaspora</taxon>
    </lineage>
</organism>
<proteinExistence type="predicted"/>
<comment type="caution">
    <text evidence="2">The sequence shown here is derived from an EMBL/GenBank/DDBJ whole genome shotgun (WGS) entry which is preliminary data.</text>
</comment>